<dbReference type="Gene3D" id="3.20.20.80">
    <property type="entry name" value="Glycosidases"/>
    <property type="match status" value="1"/>
</dbReference>
<organism evidence="10 11">
    <name type="scientific">Solitalea agri</name>
    <dbReference type="NCBI Taxonomy" id="2953739"/>
    <lineage>
        <taxon>Bacteria</taxon>
        <taxon>Pseudomonadati</taxon>
        <taxon>Bacteroidota</taxon>
        <taxon>Sphingobacteriia</taxon>
        <taxon>Sphingobacteriales</taxon>
        <taxon>Sphingobacteriaceae</taxon>
        <taxon>Solitalea</taxon>
    </lineage>
</organism>
<feature type="chain" id="PRO_5040901449" description="beta-N-acetylhexosaminidase" evidence="7">
    <location>
        <begin position="21"/>
        <end position="629"/>
    </location>
</feature>
<feature type="domain" description="Beta-hexosaminidase bacterial type N-terminal" evidence="9">
    <location>
        <begin position="25"/>
        <end position="162"/>
    </location>
</feature>
<dbReference type="PRINTS" id="PR00738">
    <property type="entry name" value="GLHYDRLASE20"/>
</dbReference>
<dbReference type="EC" id="3.2.1.52" evidence="3"/>
<evidence type="ECO:0000256" key="1">
    <source>
        <dbReference type="ARBA" id="ARBA00001231"/>
    </source>
</evidence>
<sequence length="629" mass="71520">MFKKLLLIVLMGMICAVSKAQDSLINIIPKPVSAKTFPGNFLLTPNVLLVYNNDSSKSVATFFKETVATSTGNQHILIHENQFLGKEKSIRFYISGLPDSTIGNEGYRLQIHTNCIELTANTAAGLFYGMQSLVQLFPPEIMAVKAKPNQNLSIPCAEIIDYPRFGWRGMSLDVCRHFFSKEYIKKYLDNMARYKYNVFHWHLTDDQGWRIEIKSFPRLTSVGAWRAPRMGEWWTQSPQDDNEASTYGGFYTKEDVKEIVDYAAACNISVLPEIDVPGHALAALAAYPELSCFGGNFKPNVGDKFYKKIENSLCVGNECSFELMDSVLTEVAAMFPGKYIHIGGDECYKGFWEKCPKCKARMKTDSISTLEGLQSYFIHRMEQLIISKGKRMIGWDEILEGGLAPEATVMSWRGLKGGVDAANLGHNVIMTPDKYCYLDLYQGDPDVEYKTYSVNRLSASYSLNPVPEGIDKKFILGGQANVWTENIPNTRHLEYMVWPRAFALSEVFWSPQESRNWNDFVHRMEIHFKRFDNAEINYSRSSFDPVIKVNKNNQGNYLISVNTEVEGLTIYYSFEGPDPDNFYPLYSQPLEIPKGADTFKAITYRNGKPIGRVVSLKMKDLEKRMRQSN</sequence>
<dbReference type="CDD" id="cd06563">
    <property type="entry name" value="GH20_chitobiase-like"/>
    <property type="match status" value="1"/>
</dbReference>
<dbReference type="PIRSF" id="PIRSF001093">
    <property type="entry name" value="B-hxosamndse_ab_euk"/>
    <property type="match status" value="1"/>
</dbReference>
<dbReference type="GO" id="GO:0004563">
    <property type="term" value="F:beta-N-acetylhexosaminidase activity"/>
    <property type="evidence" value="ECO:0007669"/>
    <property type="project" value="UniProtKB-EC"/>
</dbReference>
<dbReference type="GO" id="GO:0016020">
    <property type="term" value="C:membrane"/>
    <property type="evidence" value="ECO:0007669"/>
    <property type="project" value="TreeGrafter"/>
</dbReference>
<evidence type="ECO:0000256" key="2">
    <source>
        <dbReference type="ARBA" id="ARBA00006285"/>
    </source>
</evidence>
<feature type="active site" description="Proton donor" evidence="6">
    <location>
        <position position="346"/>
    </location>
</feature>
<comment type="caution">
    <text evidence="10">The sequence shown here is derived from an EMBL/GenBank/DDBJ whole genome shotgun (WGS) entry which is preliminary data.</text>
</comment>
<evidence type="ECO:0000313" key="11">
    <source>
        <dbReference type="Proteomes" id="UP001155182"/>
    </source>
</evidence>
<gene>
    <name evidence="10" type="ORF">NF867_14870</name>
</gene>
<evidence type="ECO:0000256" key="4">
    <source>
        <dbReference type="ARBA" id="ARBA00022801"/>
    </source>
</evidence>
<keyword evidence="7" id="KW-0732">Signal</keyword>
<dbReference type="AlphaFoldDB" id="A0A9X2JDY0"/>
<dbReference type="Proteomes" id="UP001155182">
    <property type="component" value="Unassembled WGS sequence"/>
</dbReference>
<dbReference type="InterPro" id="IPR015883">
    <property type="entry name" value="Glyco_hydro_20_cat"/>
</dbReference>
<evidence type="ECO:0000259" key="9">
    <source>
        <dbReference type="Pfam" id="PF02838"/>
    </source>
</evidence>
<dbReference type="Pfam" id="PF00728">
    <property type="entry name" value="Glyco_hydro_20"/>
    <property type="match status" value="1"/>
</dbReference>
<feature type="domain" description="Glycoside hydrolase family 20 catalytic" evidence="8">
    <location>
        <begin position="165"/>
        <end position="511"/>
    </location>
</feature>
<evidence type="ECO:0000256" key="7">
    <source>
        <dbReference type="SAM" id="SignalP"/>
    </source>
</evidence>
<name>A0A9X2JDY0_9SPHI</name>
<evidence type="ECO:0000259" key="8">
    <source>
        <dbReference type="Pfam" id="PF00728"/>
    </source>
</evidence>
<feature type="signal peptide" evidence="7">
    <location>
        <begin position="1"/>
        <end position="20"/>
    </location>
</feature>
<dbReference type="Pfam" id="PF02838">
    <property type="entry name" value="Glyco_hydro_20b"/>
    <property type="match status" value="1"/>
</dbReference>
<evidence type="ECO:0000256" key="6">
    <source>
        <dbReference type="PIRSR" id="PIRSR625705-1"/>
    </source>
</evidence>
<dbReference type="PANTHER" id="PTHR22600">
    <property type="entry name" value="BETA-HEXOSAMINIDASE"/>
    <property type="match status" value="1"/>
</dbReference>
<dbReference type="Pfam" id="PF13287">
    <property type="entry name" value="Fn3_assoc"/>
    <property type="match status" value="1"/>
</dbReference>
<dbReference type="InterPro" id="IPR026876">
    <property type="entry name" value="Fn3_assoc_repeat"/>
</dbReference>
<dbReference type="SUPFAM" id="SSF55545">
    <property type="entry name" value="beta-N-acetylhexosaminidase-like domain"/>
    <property type="match status" value="1"/>
</dbReference>
<comment type="catalytic activity">
    <reaction evidence="1">
        <text>Hydrolysis of terminal non-reducing N-acetyl-D-hexosamine residues in N-acetyl-beta-D-hexosaminides.</text>
        <dbReference type="EC" id="3.2.1.52"/>
    </reaction>
</comment>
<reference evidence="10" key="1">
    <citation type="submission" date="2022-06" db="EMBL/GenBank/DDBJ databases">
        <title>Solitalea sp. MAHUQ-68 isolated from rhizospheric soil.</title>
        <authorList>
            <person name="Huq M.A."/>
        </authorList>
    </citation>
    <scope>NUCLEOTIDE SEQUENCE</scope>
    <source>
        <strain evidence="10">MAHUQ-68</strain>
    </source>
</reference>
<dbReference type="RefSeq" id="WP_252589121.1">
    <property type="nucleotide sequence ID" value="NZ_JAMWYS010000053.1"/>
</dbReference>
<protein>
    <recommendedName>
        <fullName evidence="3">beta-N-acetylhexosaminidase</fullName>
        <ecNumber evidence="3">3.2.1.52</ecNumber>
    </recommendedName>
</protein>
<dbReference type="GO" id="GO:0005975">
    <property type="term" value="P:carbohydrate metabolic process"/>
    <property type="evidence" value="ECO:0007669"/>
    <property type="project" value="InterPro"/>
</dbReference>
<dbReference type="GO" id="GO:0030203">
    <property type="term" value="P:glycosaminoglycan metabolic process"/>
    <property type="evidence" value="ECO:0007669"/>
    <property type="project" value="TreeGrafter"/>
</dbReference>
<dbReference type="InterPro" id="IPR029018">
    <property type="entry name" value="Hex-like_dom2"/>
</dbReference>
<dbReference type="InterPro" id="IPR025705">
    <property type="entry name" value="Beta_hexosaminidase_sua/sub"/>
</dbReference>
<comment type="similarity">
    <text evidence="2">Belongs to the glycosyl hydrolase 20 family.</text>
</comment>
<dbReference type="InterPro" id="IPR017853">
    <property type="entry name" value="GH"/>
</dbReference>
<dbReference type="PANTHER" id="PTHR22600:SF57">
    <property type="entry name" value="BETA-N-ACETYLHEXOSAMINIDASE"/>
    <property type="match status" value="1"/>
</dbReference>
<evidence type="ECO:0000313" key="10">
    <source>
        <dbReference type="EMBL" id="MCO4294144.1"/>
    </source>
</evidence>
<evidence type="ECO:0000256" key="3">
    <source>
        <dbReference type="ARBA" id="ARBA00012663"/>
    </source>
</evidence>
<dbReference type="Gene3D" id="3.30.379.10">
    <property type="entry name" value="Chitobiase/beta-hexosaminidase domain 2-like"/>
    <property type="match status" value="1"/>
</dbReference>
<keyword evidence="4" id="KW-0378">Hydrolase</keyword>
<dbReference type="InterPro" id="IPR015882">
    <property type="entry name" value="HEX_bac_N"/>
</dbReference>
<evidence type="ECO:0000256" key="5">
    <source>
        <dbReference type="ARBA" id="ARBA00023295"/>
    </source>
</evidence>
<accession>A0A9X2JDY0</accession>
<dbReference type="SUPFAM" id="SSF51445">
    <property type="entry name" value="(Trans)glycosidases"/>
    <property type="match status" value="1"/>
</dbReference>
<keyword evidence="5" id="KW-0326">Glycosidase</keyword>
<dbReference type="EMBL" id="JAMWYS010000053">
    <property type="protein sequence ID" value="MCO4294144.1"/>
    <property type="molecule type" value="Genomic_DNA"/>
</dbReference>
<proteinExistence type="inferred from homology"/>
<keyword evidence="11" id="KW-1185">Reference proteome</keyword>